<feature type="chain" id="PRO_5042217514" description="CTCK domain-containing protein" evidence="10">
    <location>
        <begin position="24"/>
        <end position="211"/>
    </location>
</feature>
<evidence type="ECO:0000256" key="9">
    <source>
        <dbReference type="SAM" id="MobiDB-lite"/>
    </source>
</evidence>
<evidence type="ECO:0000256" key="3">
    <source>
        <dbReference type="ARBA" id="ARBA00022525"/>
    </source>
</evidence>
<name>A0AAD7R7U7_9TELE</name>
<comment type="similarity">
    <text evidence="2">Belongs to the sclerostin family.</text>
</comment>
<evidence type="ECO:0000256" key="7">
    <source>
        <dbReference type="ARBA" id="ARBA00023180"/>
    </source>
</evidence>
<sequence length="211" mass="23504">MPSNTCERRLFFLICILMESCQAFTNDATKVLDLRVDSPPQDTPGNTSQNRARSGGQRSSDAGTTEQSPVGCRELRSTKYISDGQCTSLSPVKELVCAGDCLPVQMLANWIGGGHGRKSWGRREAQEWRCVTERTRHQRVQLRCPDGSDRTYRISVVTSCRCKRYSRQHNDSGTGADGQDGTSRLQHRAKSGPRQGEGAPKEDWEQTKPQN</sequence>
<feature type="region of interest" description="Disordered" evidence="9">
    <location>
        <begin position="167"/>
        <end position="211"/>
    </location>
</feature>
<dbReference type="PROSITE" id="PS01225">
    <property type="entry name" value="CTCK_2"/>
    <property type="match status" value="1"/>
</dbReference>
<evidence type="ECO:0000256" key="1">
    <source>
        <dbReference type="ARBA" id="ARBA00004613"/>
    </source>
</evidence>
<feature type="compositionally biased region" description="Basic and acidic residues" evidence="9">
    <location>
        <begin position="199"/>
        <end position="211"/>
    </location>
</feature>
<evidence type="ECO:0000313" key="13">
    <source>
        <dbReference type="Proteomes" id="UP001221898"/>
    </source>
</evidence>
<comment type="subcellular location">
    <subcellularLocation>
        <location evidence="1">Secreted</location>
    </subcellularLocation>
</comment>
<dbReference type="Gene3D" id="2.10.90.10">
    <property type="entry name" value="Cystine-knot cytokines"/>
    <property type="match status" value="1"/>
</dbReference>
<evidence type="ECO:0000313" key="12">
    <source>
        <dbReference type="EMBL" id="KAJ8367664.1"/>
    </source>
</evidence>
<dbReference type="InterPro" id="IPR006207">
    <property type="entry name" value="Cys_knot_C"/>
</dbReference>
<comment type="caution">
    <text evidence="12">The sequence shown here is derived from an EMBL/GenBank/DDBJ whole genome shotgun (WGS) entry which is preliminary data.</text>
</comment>
<comment type="caution">
    <text evidence="8">Lacks conserved residue(s) required for the propagation of feature annotation.</text>
</comment>
<evidence type="ECO:0000256" key="8">
    <source>
        <dbReference type="PROSITE-ProRule" id="PRU00039"/>
    </source>
</evidence>
<evidence type="ECO:0000256" key="2">
    <source>
        <dbReference type="ARBA" id="ARBA00007850"/>
    </source>
</evidence>
<feature type="domain" description="CTCK" evidence="11">
    <location>
        <begin position="72"/>
        <end position="167"/>
    </location>
</feature>
<dbReference type="InterPro" id="IPR008835">
    <property type="entry name" value="Sclerostin/SOSTDC1"/>
</dbReference>
<keyword evidence="7" id="KW-0325">Glycoprotein</keyword>
<keyword evidence="5 10" id="KW-0732">Signal</keyword>
<evidence type="ECO:0000256" key="6">
    <source>
        <dbReference type="ARBA" id="ARBA00023157"/>
    </source>
</evidence>
<dbReference type="GO" id="GO:0030178">
    <property type="term" value="P:negative regulation of Wnt signaling pathway"/>
    <property type="evidence" value="ECO:0007669"/>
    <property type="project" value="TreeGrafter"/>
</dbReference>
<feature type="region of interest" description="Disordered" evidence="9">
    <location>
        <begin position="35"/>
        <end position="69"/>
    </location>
</feature>
<keyword evidence="13" id="KW-1185">Reference proteome</keyword>
<gene>
    <name evidence="12" type="ORF">AAFF_G00313640</name>
</gene>
<organism evidence="12 13">
    <name type="scientific">Aldrovandia affinis</name>
    <dbReference type="NCBI Taxonomy" id="143900"/>
    <lineage>
        <taxon>Eukaryota</taxon>
        <taxon>Metazoa</taxon>
        <taxon>Chordata</taxon>
        <taxon>Craniata</taxon>
        <taxon>Vertebrata</taxon>
        <taxon>Euteleostomi</taxon>
        <taxon>Actinopterygii</taxon>
        <taxon>Neopterygii</taxon>
        <taxon>Teleostei</taxon>
        <taxon>Notacanthiformes</taxon>
        <taxon>Halosauridae</taxon>
        <taxon>Aldrovandia</taxon>
    </lineage>
</organism>
<keyword evidence="4" id="KW-0879">Wnt signaling pathway</keyword>
<protein>
    <recommendedName>
        <fullName evidence="11">CTCK domain-containing protein</fullName>
    </recommendedName>
</protein>
<dbReference type="GO" id="GO:0005615">
    <property type="term" value="C:extracellular space"/>
    <property type="evidence" value="ECO:0007669"/>
    <property type="project" value="InterPro"/>
</dbReference>
<dbReference type="EMBL" id="JAINUG010000460">
    <property type="protein sequence ID" value="KAJ8367664.1"/>
    <property type="molecule type" value="Genomic_DNA"/>
</dbReference>
<evidence type="ECO:0000256" key="5">
    <source>
        <dbReference type="ARBA" id="ARBA00022729"/>
    </source>
</evidence>
<dbReference type="InterPro" id="IPR029034">
    <property type="entry name" value="Cystine-knot_cytokine"/>
</dbReference>
<accession>A0AAD7R7U7</accession>
<reference evidence="12" key="1">
    <citation type="journal article" date="2023" name="Science">
        <title>Genome structures resolve the early diversification of teleost fishes.</title>
        <authorList>
            <person name="Parey E."/>
            <person name="Louis A."/>
            <person name="Montfort J."/>
            <person name="Bouchez O."/>
            <person name="Roques C."/>
            <person name="Iampietro C."/>
            <person name="Lluch J."/>
            <person name="Castinel A."/>
            <person name="Donnadieu C."/>
            <person name="Desvignes T."/>
            <person name="Floi Bucao C."/>
            <person name="Jouanno E."/>
            <person name="Wen M."/>
            <person name="Mejri S."/>
            <person name="Dirks R."/>
            <person name="Jansen H."/>
            <person name="Henkel C."/>
            <person name="Chen W.J."/>
            <person name="Zahm M."/>
            <person name="Cabau C."/>
            <person name="Klopp C."/>
            <person name="Thompson A.W."/>
            <person name="Robinson-Rechavi M."/>
            <person name="Braasch I."/>
            <person name="Lecointre G."/>
            <person name="Bobe J."/>
            <person name="Postlethwait J.H."/>
            <person name="Berthelot C."/>
            <person name="Roest Crollius H."/>
            <person name="Guiguen Y."/>
        </authorList>
    </citation>
    <scope>NUCLEOTIDE SEQUENCE</scope>
    <source>
        <strain evidence="12">NC1722</strain>
    </source>
</reference>
<dbReference type="Pfam" id="PF05463">
    <property type="entry name" value="Sclerostin"/>
    <property type="match status" value="1"/>
</dbReference>
<feature type="signal peptide" evidence="10">
    <location>
        <begin position="1"/>
        <end position="23"/>
    </location>
</feature>
<dbReference type="SUPFAM" id="SSF57501">
    <property type="entry name" value="Cystine-knot cytokines"/>
    <property type="match status" value="1"/>
</dbReference>
<proteinExistence type="inferred from homology"/>
<dbReference type="GO" id="GO:0036122">
    <property type="term" value="F:BMP binding"/>
    <property type="evidence" value="ECO:0007669"/>
    <property type="project" value="TreeGrafter"/>
</dbReference>
<evidence type="ECO:0000256" key="10">
    <source>
        <dbReference type="SAM" id="SignalP"/>
    </source>
</evidence>
<keyword evidence="6" id="KW-1015">Disulfide bond</keyword>
<dbReference type="PANTHER" id="PTHR14903:SF7">
    <property type="entry name" value="NOVEL PROTEIN SIMILAR TO VERTEBRATE SCLEROSTIN DOMAIN CONTAINING 1 (SOSTDC1)"/>
    <property type="match status" value="1"/>
</dbReference>
<feature type="compositionally biased region" description="Polar residues" evidence="9">
    <location>
        <begin position="43"/>
        <end position="68"/>
    </location>
</feature>
<dbReference type="GO" id="GO:0016055">
    <property type="term" value="P:Wnt signaling pathway"/>
    <property type="evidence" value="ECO:0007669"/>
    <property type="project" value="UniProtKB-KW"/>
</dbReference>
<dbReference type="AlphaFoldDB" id="A0AAD7R7U7"/>
<evidence type="ECO:0000259" key="11">
    <source>
        <dbReference type="PROSITE" id="PS01225"/>
    </source>
</evidence>
<dbReference type="GO" id="GO:0030514">
    <property type="term" value="P:negative regulation of BMP signaling pathway"/>
    <property type="evidence" value="ECO:0007669"/>
    <property type="project" value="TreeGrafter"/>
</dbReference>
<evidence type="ECO:0000256" key="4">
    <source>
        <dbReference type="ARBA" id="ARBA00022687"/>
    </source>
</evidence>
<dbReference type="Proteomes" id="UP001221898">
    <property type="component" value="Unassembled WGS sequence"/>
</dbReference>
<keyword evidence="3" id="KW-0964">Secreted</keyword>
<dbReference type="PANTHER" id="PTHR14903">
    <property type="entry name" value="SCLEROSTIN-RELATED"/>
    <property type="match status" value="1"/>
</dbReference>